<proteinExistence type="predicted"/>
<dbReference type="PANTHER" id="PTHR48103:SF2">
    <property type="entry name" value="MIDASIN"/>
    <property type="match status" value="1"/>
</dbReference>
<dbReference type="GO" id="GO:0030687">
    <property type="term" value="C:preribosome, large subunit precursor"/>
    <property type="evidence" value="ECO:0007669"/>
    <property type="project" value="TreeGrafter"/>
</dbReference>
<feature type="compositionally biased region" description="Basic and acidic residues" evidence="3">
    <location>
        <begin position="253"/>
        <end position="306"/>
    </location>
</feature>
<dbReference type="GO" id="GO:0000055">
    <property type="term" value="P:ribosomal large subunit export from nucleus"/>
    <property type="evidence" value="ECO:0007669"/>
    <property type="project" value="TreeGrafter"/>
</dbReference>
<feature type="compositionally biased region" description="Basic and acidic residues" evidence="3">
    <location>
        <begin position="148"/>
        <end position="163"/>
    </location>
</feature>
<dbReference type="InterPro" id="IPR002035">
    <property type="entry name" value="VWF_A"/>
</dbReference>
<feature type="compositionally biased region" description="Basic and acidic residues" evidence="3">
    <location>
        <begin position="332"/>
        <end position="350"/>
    </location>
</feature>
<dbReference type="GO" id="GO:0000027">
    <property type="term" value="P:ribosomal large subunit assembly"/>
    <property type="evidence" value="ECO:0007669"/>
    <property type="project" value="TreeGrafter"/>
</dbReference>
<evidence type="ECO:0000256" key="2">
    <source>
        <dbReference type="ARBA" id="ARBA00022840"/>
    </source>
</evidence>
<evidence type="ECO:0000259" key="4">
    <source>
        <dbReference type="PROSITE" id="PS50234"/>
    </source>
</evidence>
<feature type="compositionally biased region" description="Acidic residues" evidence="3">
    <location>
        <begin position="230"/>
        <end position="252"/>
    </location>
</feature>
<dbReference type="EMBL" id="JABCYN010000053">
    <property type="protein sequence ID" value="KAF6006301.1"/>
    <property type="molecule type" value="Genomic_DNA"/>
</dbReference>
<evidence type="ECO:0000313" key="5">
    <source>
        <dbReference type="EMBL" id="KAF6006301.1"/>
    </source>
</evidence>
<dbReference type="AlphaFoldDB" id="A0A8H6B6S6"/>
<dbReference type="Pfam" id="PF00092">
    <property type="entry name" value="VWA"/>
    <property type="match status" value="1"/>
</dbReference>
<sequence>MDNEEPGDDEDSGLEDDAETDAVDAGKDTEEDSAASADDNDAMSIDEEGGINQDDSDEGSDNASMDDNEVPEGLEGGEEQDAGNESVDEDAAAHQQEGMKTQGADTATEQQEVNAGNYGGDSSLPQQERNSGEQESNDTKQEMNNAGPKKEQKPNLDRAHEQVNESLKQLGDALKEFHRRRQEINEATRDDLTEQKAGERPDEFQHIDDADSDDDMQAMGSANEDQIQPIDDDMAIDDDQEQDGDATEDHDEEDAKEKKELNSENLEDKSTEKDKEPNMEAGKVEDDTNSEKKNEEMHVVLGKRDDIDETIETGENNKQDLDAENNSDSDGEEHYENLQEAETTKRERSYEEARDLWTKADESTRDLTAGLSEQLRLILEPTLATKLKGDYKTGKRLNMKRIIPYIASQFRKDKIWMRRTKPSKRQYQIMIAVDDSKSMAESQAVDIAFESISLVSKALTQLESGQLAVAKFGSDAEIVHPFEKPFTTESGIEVFRNFMFDETKTNVKALVEKSLSSFREARTYGNADLWQLQIILSDGVCEDHEELQRLVRKAREDKIMIVFVVIDCINNEESILDMNQVNYIPDSNGQLQLKVTRYLDTFPFDYYSVVHNIKELPEMLGLILRQYFSEISSV</sequence>
<dbReference type="PROSITE" id="PS50234">
    <property type="entry name" value="VWFA"/>
    <property type="match status" value="1"/>
</dbReference>
<dbReference type="GO" id="GO:0005634">
    <property type="term" value="C:nucleus"/>
    <property type="evidence" value="ECO:0007669"/>
    <property type="project" value="TreeGrafter"/>
</dbReference>
<feature type="compositionally biased region" description="Acidic residues" evidence="3">
    <location>
        <begin position="322"/>
        <end position="331"/>
    </location>
</feature>
<comment type="caution">
    <text evidence="5">The sequence shown here is derived from an EMBL/GenBank/DDBJ whole genome shotgun (WGS) entry which is preliminary data.</text>
</comment>
<organism evidence="5 6">
    <name type="scientific">Dekkera bruxellensis</name>
    <name type="common">Brettanomyces custersii</name>
    <dbReference type="NCBI Taxonomy" id="5007"/>
    <lineage>
        <taxon>Eukaryota</taxon>
        <taxon>Fungi</taxon>
        <taxon>Dikarya</taxon>
        <taxon>Ascomycota</taxon>
        <taxon>Saccharomycotina</taxon>
        <taxon>Pichiomycetes</taxon>
        <taxon>Pichiales</taxon>
        <taxon>Pichiaceae</taxon>
        <taxon>Brettanomyces</taxon>
    </lineage>
</organism>
<keyword evidence="2" id="KW-0067">ATP-binding</keyword>
<evidence type="ECO:0000256" key="3">
    <source>
        <dbReference type="SAM" id="MobiDB-lite"/>
    </source>
</evidence>
<dbReference type="PANTHER" id="PTHR48103">
    <property type="entry name" value="MIDASIN-RELATED"/>
    <property type="match status" value="1"/>
</dbReference>
<gene>
    <name evidence="5" type="ORF">HII12_005045</name>
</gene>
<dbReference type="InterPro" id="IPR036465">
    <property type="entry name" value="vWFA_dom_sf"/>
</dbReference>
<evidence type="ECO:0000313" key="6">
    <source>
        <dbReference type="Proteomes" id="UP000568158"/>
    </source>
</evidence>
<feature type="compositionally biased region" description="Acidic residues" evidence="3">
    <location>
        <begin position="29"/>
        <end position="90"/>
    </location>
</feature>
<feature type="compositionally biased region" description="Basic and acidic residues" evidence="3">
    <location>
        <begin position="182"/>
        <end position="209"/>
    </location>
</feature>
<evidence type="ECO:0000256" key="1">
    <source>
        <dbReference type="ARBA" id="ARBA00022741"/>
    </source>
</evidence>
<dbReference type="GO" id="GO:0005524">
    <property type="term" value="F:ATP binding"/>
    <property type="evidence" value="ECO:0007669"/>
    <property type="project" value="UniProtKB-KW"/>
</dbReference>
<protein>
    <recommendedName>
        <fullName evidence="4">VWFA domain-containing protein</fullName>
    </recommendedName>
</protein>
<name>A0A8H6B6S6_DEKBR</name>
<reference evidence="5 6" key="1">
    <citation type="journal article" date="2020" name="Appl. Microbiol. Biotechnol.">
        <title>Targeted gene deletion in Brettanomyces bruxellensis with an expression-free CRISPR-Cas9 system.</title>
        <authorList>
            <person name="Varela C."/>
            <person name="Bartel C."/>
            <person name="Onetto C."/>
            <person name="Borneman A."/>
        </authorList>
    </citation>
    <scope>NUCLEOTIDE SEQUENCE [LARGE SCALE GENOMIC DNA]</scope>
    <source>
        <strain evidence="5 6">AWRI1613</strain>
    </source>
</reference>
<feature type="compositionally biased region" description="Acidic residues" evidence="3">
    <location>
        <begin position="1"/>
        <end position="22"/>
    </location>
</feature>
<dbReference type="Gene3D" id="3.40.50.410">
    <property type="entry name" value="von Willebrand factor, type A domain"/>
    <property type="match status" value="1"/>
</dbReference>
<keyword evidence="1" id="KW-0547">Nucleotide-binding</keyword>
<dbReference type="Proteomes" id="UP000568158">
    <property type="component" value="Unassembled WGS sequence"/>
</dbReference>
<dbReference type="SUPFAM" id="SSF53300">
    <property type="entry name" value="vWA-like"/>
    <property type="match status" value="1"/>
</dbReference>
<accession>A0A8H6B6S6</accession>
<dbReference type="CDD" id="cd01460">
    <property type="entry name" value="vWA_midasin"/>
    <property type="match status" value="1"/>
</dbReference>
<feature type="region of interest" description="Disordered" evidence="3">
    <location>
        <begin position="1"/>
        <end position="350"/>
    </location>
</feature>
<feature type="compositionally biased region" description="Polar residues" evidence="3">
    <location>
        <begin position="103"/>
        <end position="114"/>
    </location>
</feature>
<feature type="domain" description="VWFA" evidence="4">
    <location>
        <begin position="428"/>
        <end position="623"/>
    </location>
</feature>